<dbReference type="InterPro" id="IPR008893">
    <property type="entry name" value="WGR_domain"/>
</dbReference>
<keyword evidence="5 9" id="KW-0520">NAD</keyword>
<keyword evidence="6" id="KW-0539">Nucleus</keyword>
<evidence type="ECO:0000256" key="8">
    <source>
        <dbReference type="ARBA" id="ARBA00033987"/>
    </source>
</evidence>
<feature type="region of interest" description="Disordered" evidence="10">
    <location>
        <begin position="113"/>
        <end position="204"/>
    </location>
</feature>
<evidence type="ECO:0000256" key="7">
    <source>
        <dbReference type="ARBA" id="ARBA00024347"/>
    </source>
</evidence>
<dbReference type="Gene3D" id="3.40.50.10190">
    <property type="entry name" value="BRCT domain"/>
    <property type="match status" value="1"/>
</dbReference>
<feature type="domain" description="PARP catalytic" evidence="12">
    <location>
        <begin position="506"/>
        <end position="739"/>
    </location>
</feature>
<comment type="subcellular location">
    <subcellularLocation>
        <location evidence="1">Nucleus</location>
    </subcellularLocation>
</comment>
<comment type="catalytic activity">
    <reaction evidence="8">
        <text>NAD(+) + (ADP-D-ribosyl)n-acceptor = nicotinamide + (ADP-D-ribosyl)n+1-acceptor + H(+).</text>
        <dbReference type="EC" id="2.4.2.30"/>
    </reaction>
</comment>
<dbReference type="Pfam" id="PF05406">
    <property type="entry name" value="WGR"/>
    <property type="match status" value="1"/>
</dbReference>
<dbReference type="InterPro" id="IPR001357">
    <property type="entry name" value="BRCT_dom"/>
</dbReference>
<dbReference type="InterPro" id="IPR036930">
    <property type="entry name" value="WGR_dom_sf"/>
</dbReference>
<evidence type="ECO:0000259" key="12">
    <source>
        <dbReference type="PROSITE" id="PS51059"/>
    </source>
</evidence>
<evidence type="ECO:0000256" key="6">
    <source>
        <dbReference type="ARBA" id="ARBA00023242"/>
    </source>
</evidence>
<dbReference type="PROSITE" id="PS50172">
    <property type="entry name" value="BRCT"/>
    <property type="match status" value="1"/>
</dbReference>
<dbReference type="InterPro" id="IPR050800">
    <property type="entry name" value="ARTD/PARP"/>
</dbReference>
<evidence type="ECO:0000313" key="16">
    <source>
        <dbReference type="Proteomes" id="UP001562357"/>
    </source>
</evidence>
<evidence type="ECO:0000256" key="9">
    <source>
        <dbReference type="RuleBase" id="RU362114"/>
    </source>
</evidence>
<dbReference type="PANTHER" id="PTHR10459">
    <property type="entry name" value="DNA LIGASE"/>
    <property type="match status" value="1"/>
</dbReference>
<dbReference type="Proteomes" id="UP001562357">
    <property type="component" value="Unassembled WGS sequence"/>
</dbReference>
<evidence type="ECO:0000313" key="15">
    <source>
        <dbReference type="EMBL" id="GAB0138738.1"/>
    </source>
</evidence>
<dbReference type="SUPFAM" id="SSF47587">
    <property type="entry name" value="Domain of poly(ADP-ribose) polymerase"/>
    <property type="match status" value="1"/>
</dbReference>
<evidence type="ECO:0000259" key="13">
    <source>
        <dbReference type="PROSITE" id="PS51060"/>
    </source>
</evidence>
<dbReference type="SMART" id="SM00773">
    <property type="entry name" value="WGR"/>
    <property type="match status" value="1"/>
</dbReference>
<evidence type="ECO:0000256" key="3">
    <source>
        <dbReference type="ARBA" id="ARBA00022679"/>
    </source>
</evidence>
<protein>
    <recommendedName>
        <fullName evidence="9">Poly [ADP-ribose] polymerase</fullName>
        <shortName evidence="9">PARP</shortName>
        <ecNumber evidence="9">2.4.2.-</ecNumber>
    </recommendedName>
</protein>
<feature type="compositionally biased region" description="Acidic residues" evidence="10">
    <location>
        <begin position="119"/>
        <end position="130"/>
    </location>
</feature>
<dbReference type="Gene3D" id="1.20.142.10">
    <property type="entry name" value="Poly(ADP-ribose) polymerase, regulatory domain"/>
    <property type="match status" value="1"/>
</dbReference>
<dbReference type="PROSITE" id="PS51977">
    <property type="entry name" value="WGR"/>
    <property type="match status" value="1"/>
</dbReference>
<dbReference type="SMART" id="SM00292">
    <property type="entry name" value="BRCT"/>
    <property type="match status" value="1"/>
</dbReference>
<dbReference type="SUPFAM" id="SSF142921">
    <property type="entry name" value="WGR domain-like"/>
    <property type="match status" value="1"/>
</dbReference>
<comment type="similarity">
    <text evidence="7">Belongs to the ARTD/PARP family.</text>
</comment>
<dbReference type="PROSITE" id="PS51059">
    <property type="entry name" value="PARP_CATALYTIC"/>
    <property type="match status" value="1"/>
</dbReference>
<dbReference type="PROSITE" id="PS51060">
    <property type="entry name" value="PARP_ALPHA_HD"/>
    <property type="match status" value="1"/>
</dbReference>
<feature type="compositionally biased region" description="Acidic residues" evidence="10">
    <location>
        <begin position="344"/>
        <end position="354"/>
    </location>
</feature>
<reference evidence="16" key="1">
    <citation type="submission" date="2024-06" db="EMBL/GenBank/DDBJ databases">
        <title>Draft Genome Sequences of Epichloe bromicola Strains Isolated from Elymus ciliaris.</title>
        <authorList>
            <consortium name="Epichloe bromicola genome sequencing consortium"/>
            <person name="Miura A."/>
            <person name="Imano S."/>
            <person name="Ashida A."/>
            <person name="Sato I."/>
            <person name="Chiba S."/>
            <person name="Tanaka A."/>
            <person name="Camagna M."/>
            <person name="Takemoto D."/>
        </authorList>
    </citation>
    <scope>NUCLEOTIDE SEQUENCE [LARGE SCALE GENOMIC DNA]</scope>
    <source>
        <strain evidence="16">DP</strain>
    </source>
</reference>
<evidence type="ECO:0000256" key="10">
    <source>
        <dbReference type="SAM" id="MobiDB-lite"/>
    </source>
</evidence>
<dbReference type="Gene3D" id="3.90.228.10">
    <property type="match status" value="1"/>
</dbReference>
<dbReference type="EC" id="2.4.2.-" evidence="9"/>
<accession>A0ABQ0CZ90</accession>
<sequence>MPVATRGRAAASVAAPSTASSAASVVQPLSEYRLVFSGKFPGYSHRDLHSLVMSLGASVTASVSARNTHLVCDDKDYLKNAPKVADAKAASVAIVKFDWLDEVVKSKKRVDPDIYSWPNEDEEQQEEGNEEEKPVVEVNGIANGKGKKRPIAAANPKSSNEANGEAEDAEPKTKKARSQAMKPKGRAEDENKEDAEEKTGKQEVVEEETIEKKLQELNKGQFLKKKNIVIPLDEYCPLQSYSVYIEPKSGMIYDASLNQSSTSNNHNKFYRLQVLVHSSDYKTWTRWGRVGEMGQHAILGDGSLTDAKRLFEKKFKDKSGLAWDDRTKAPRPKKYAFVERSYDDDSDDDAEDGADGVKKKEEKDDYEPPQCTLSDPVRQVMELIFNQNLFNATMASLNYDANKLPLGKLSKATILRGFQQLKDLAALMDDPTLASSQWEMSVAGATEHLSNTYYSLIPHAFGRNRPPIINNEAHLKQEIELLESLSDMKDASNIMKIDRTKARTTHPMDSHYLGLGMEEMSPLDHASSEFDLLKTYLDGSKGSTHGINYKVHNIFRIQRAGEFARFDNSPFAKIPSDKRLLWHGSRCTNFGGILSQGLRIAPPEAPASGYMFGKGIYLADMSTKSANYCCSYISNRQALLLLCEAELGDPLQKLTTASYSAGEDAKSKGMYSTWGVGSTGPSKWMDARKVHETLAGIKMPDLQTAPGPTNVDGSYLAYNEYICYDVAQVKLRYLFHVEM</sequence>
<keyword evidence="2 9" id="KW-0328">Glycosyltransferase</keyword>
<dbReference type="PANTHER" id="PTHR10459:SF60">
    <property type="entry name" value="POLY [ADP-RIBOSE] POLYMERASE 2"/>
    <property type="match status" value="1"/>
</dbReference>
<organism evidence="15 16">
    <name type="scientific">Epichloe bromicola</name>
    <dbReference type="NCBI Taxonomy" id="79588"/>
    <lineage>
        <taxon>Eukaryota</taxon>
        <taxon>Fungi</taxon>
        <taxon>Dikarya</taxon>
        <taxon>Ascomycota</taxon>
        <taxon>Pezizomycotina</taxon>
        <taxon>Sordariomycetes</taxon>
        <taxon>Hypocreomycetidae</taxon>
        <taxon>Hypocreales</taxon>
        <taxon>Clavicipitaceae</taxon>
        <taxon>Epichloe</taxon>
    </lineage>
</organism>
<feature type="domain" description="PARP alpha-helical" evidence="13">
    <location>
        <begin position="370"/>
        <end position="496"/>
    </location>
</feature>
<dbReference type="SUPFAM" id="SSF52113">
    <property type="entry name" value="BRCT domain"/>
    <property type="match status" value="1"/>
</dbReference>
<evidence type="ECO:0000256" key="2">
    <source>
        <dbReference type="ARBA" id="ARBA00022676"/>
    </source>
</evidence>
<gene>
    <name evidence="15" type="primary">g6963</name>
    <name evidence="15" type="ORF">EsDP_00006963</name>
</gene>
<feature type="compositionally biased region" description="Basic and acidic residues" evidence="10">
    <location>
        <begin position="185"/>
        <end position="204"/>
    </location>
</feature>
<feature type="domain" description="BRCT" evidence="11">
    <location>
        <begin position="24"/>
        <end position="117"/>
    </location>
</feature>
<dbReference type="EMBL" id="BAAFGZ010000476">
    <property type="protein sequence ID" value="GAB0138738.1"/>
    <property type="molecule type" value="Genomic_DNA"/>
</dbReference>
<feature type="region of interest" description="Disordered" evidence="10">
    <location>
        <begin position="340"/>
        <end position="372"/>
    </location>
</feature>
<dbReference type="InterPro" id="IPR004102">
    <property type="entry name" value="Poly(ADP-ribose)pol_reg_dom"/>
</dbReference>
<keyword evidence="3 9" id="KW-0808">Transferase</keyword>
<dbReference type="Pfam" id="PF00644">
    <property type="entry name" value="PARP"/>
    <property type="match status" value="1"/>
</dbReference>
<dbReference type="CDD" id="cd01437">
    <property type="entry name" value="parp_like"/>
    <property type="match status" value="1"/>
</dbReference>
<dbReference type="InterPro" id="IPR012317">
    <property type="entry name" value="Poly(ADP-ribose)pol_cat_dom"/>
</dbReference>
<evidence type="ECO:0000256" key="1">
    <source>
        <dbReference type="ARBA" id="ARBA00004123"/>
    </source>
</evidence>
<proteinExistence type="inferred from homology"/>
<keyword evidence="4" id="KW-0548">Nucleotidyltransferase</keyword>
<dbReference type="Pfam" id="PF02877">
    <property type="entry name" value="PARP_reg"/>
    <property type="match status" value="1"/>
</dbReference>
<dbReference type="Gene3D" id="2.20.140.10">
    <property type="entry name" value="WGR domain"/>
    <property type="match status" value="1"/>
</dbReference>
<comment type="caution">
    <text evidence="15">The sequence shown here is derived from an EMBL/GenBank/DDBJ whole genome shotgun (WGS) entry which is preliminary data.</text>
</comment>
<evidence type="ECO:0000256" key="5">
    <source>
        <dbReference type="ARBA" id="ARBA00023027"/>
    </source>
</evidence>
<evidence type="ECO:0000256" key="4">
    <source>
        <dbReference type="ARBA" id="ARBA00022695"/>
    </source>
</evidence>
<dbReference type="InterPro" id="IPR036420">
    <property type="entry name" value="BRCT_dom_sf"/>
</dbReference>
<evidence type="ECO:0000259" key="14">
    <source>
        <dbReference type="PROSITE" id="PS51977"/>
    </source>
</evidence>
<dbReference type="SUPFAM" id="SSF56399">
    <property type="entry name" value="ADP-ribosylation"/>
    <property type="match status" value="1"/>
</dbReference>
<evidence type="ECO:0000259" key="11">
    <source>
        <dbReference type="PROSITE" id="PS50172"/>
    </source>
</evidence>
<feature type="domain" description="WGR" evidence="14">
    <location>
        <begin position="240"/>
        <end position="335"/>
    </location>
</feature>
<dbReference type="InterPro" id="IPR036616">
    <property type="entry name" value="Poly(ADP-ribose)pol_reg_dom_sf"/>
</dbReference>
<dbReference type="CDD" id="cd07997">
    <property type="entry name" value="WGR_PARP"/>
    <property type="match status" value="1"/>
</dbReference>
<dbReference type="Pfam" id="PF00533">
    <property type="entry name" value="BRCT"/>
    <property type="match status" value="1"/>
</dbReference>
<name>A0ABQ0CZ90_9HYPO</name>
<keyword evidence="16" id="KW-1185">Reference proteome</keyword>